<name>A0A914HAC6_GLORO</name>
<proteinExistence type="predicted"/>
<sequence length="115" mass="13503">MCQHGEQNKLIKDLGISTDTLRRWKKEFGLPVDSQKYSDSKKLQVMGKYYKIKRKNPKISDRIIVNMLNIENAGAVQDLITFEHPMASSDDNLWAWNLRTKKRTERIEVEHSVKK</sequence>
<dbReference type="Proteomes" id="UP000887572">
    <property type="component" value="Unplaced"/>
</dbReference>
<evidence type="ECO:0000313" key="1">
    <source>
        <dbReference type="Proteomes" id="UP000887572"/>
    </source>
</evidence>
<dbReference type="AlphaFoldDB" id="A0A914HAC6"/>
<dbReference type="WBParaSite" id="Gr19_v10_g15258.t1">
    <property type="protein sequence ID" value="Gr19_v10_g15258.t1"/>
    <property type="gene ID" value="Gr19_v10_g15258"/>
</dbReference>
<reference evidence="2" key="1">
    <citation type="submission" date="2022-11" db="UniProtKB">
        <authorList>
            <consortium name="WormBaseParasite"/>
        </authorList>
    </citation>
    <scope>IDENTIFICATION</scope>
</reference>
<evidence type="ECO:0000313" key="2">
    <source>
        <dbReference type="WBParaSite" id="Gr19_v10_g15258.t1"/>
    </source>
</evidence>
<keyword evidence="1" id="KW-1185">Reference proteome</keyword>
<accession>A0A914HAC6</accession>
<protein>
    <submittedName>
        <fullName evidence="2">MerR family transcriptional regulator</fullName>
    </submittedName>
</protein>
<organism evidence="1 2">
    <name type="scientific">Globodera rostochiensis</name>
    <name type="common">Golden nematode worm</name>
    <name type="synonym">Heterodera rostochiensis</name>
    <dbReference type="NCBI Taxonomy" id="31243"/>
    <lineage>
        <taxon>Eukaryota</taxon>
        <taxon>Metazoa</taxon>
        <taxon>Ecdysozoa</taxon>
        <taxon>Nematoda</taxon>
        <taxon>Chromadorea</taxon>
        <taxon>Rhabditida</taxon>
        <taxon>Tylenchina</taxon>
        <taxon>Tylenchomorpha</taxon>
        <taxon>Tylenchoidea</taxon>
        <taxon>Heteroderidae</taxon>
        <taxon>Heteroderinae</taxon>
        <taxon>Globodera</taxon>
    </lineage>
</organism>